<dbReference type="GO" id="GO:0005886">
    <property type="term" value="C:plasma membrane"/>
    <property type="evidence" value="ECO:0007669"/>
    <property type="project" value="TreeGrafter"/>
</dbReference>
<gene>
    <name evidence="3" type="ORF">BHW43_05555</name>
</gene>
<evidence type="ECO:0000256" key="1">
    <source>
        <dbReference type="SAM" id="Phobius"/>
    </source>
</evidence>
<accession>A0A1Q6R5S0</accession>
<dbReference type="PANTHER" id="PTHR42903:SF1">
    <property type="entry name" value="INNER MEMBRANE PROTEIN YCCF"/>
    <property type="match status" value="1"/>
</dbReference>
<comment type="caution">
    <text evidence="3">The sequence shown here is derived from an EMBL/GenBank/DDBJ whole genome shotgun (WGS) entry which is preliminary data.</text>
</comment>
<dbReference type="NCBIfam" id="NF008740">
    <property type="entry name" value="PRK11770.1-2"/>
    <property type="match status" value="1"/>
</dbReference>
<feature type="transmembrane region" description="Helical" evidence="1">
    <location>
        <begin position="56"/>
        <end position="74"/>
    </location>
</feature>
<dbReference type="Proteomes" id="UP000186777">
    <property type="component" value="Unassembled WGS sequence"/>
</dbReference>
<evidence type="ECO:0000313" key="4">
    <source>
        <dbReference type="Proteomes" id="UP000186777"/>
    </source>
</evidence>
<dbReference type="EMBL" id="MNTG01000028">
    <property type="protein sequence ID" value="OLA37676.1"/>
    <property type="molecule type" value="Genomic_DNA"/>
</dbReference>
<evidence type="ECO:0000313" key="3">
    <source>
        <dbReference type="EMBL" id="OLA37676.1"/>
    </source>
</evidence>
<name>A0A1Q6R5S0_9FIRM</name>
<dbReference type="Pfam" id="PF03733">
    <property type="entry name" value="YccF"/>
    <property type="match status" value="2"/>
</dbReference>
<proteinExistence type="predicted"/>
<keyword evidence="1" id="KW-0472">Membrane</keyword>
<dbReference type="InterPro" id="IPR005185">
    <property type="entry name" value="YccF"/>
</dbReference>
<feature type="domain" description="Inner membrane component" evidence="2">
    <location>
        <begin position="66"/>
        <end position="115"/>
    </location>
</feature>
<dbReference type="PANTHER" id="PTHR42903">
    <property type="entry name" value="INNER MEMBRANE PROTEIN YCCF"/>
    <property type="match status" value="1"/>
</dbReference>
<feature type="transmembrane region" description="Helical" evidence="1">
    <location>
        <begin position="6"/>
        <end position="35"/>
    </location>
</feature>
<keyword evidence="1" id="KW-0812">Transmembrane</keyword>
<sequence>MSIIGNIIWFLFGGILAGIIWYLVGLLWCLTIIGIPVGLQCFKLGRLSFFPFGKDVVLSGETTSLLLNIFWLIFGGIELAITHAVFAVILCCTIIGIPFGMQHFKLAKLALLPFGAQITDK</sequence>
<dbReference type="InterPro" id="IPR052937">
    <property type="entry name" value="Inner_membrane_protein"/>
</dbReference>
<feature type="domain" description="Inner membrane component" evidence="2">
    <location>
        <begin position="4"/>
        <end position="54"/>
    </location>
</feature>
<protein>
    <recommendedName>
        <fullName evidence="2">Inner membrane component domain-containing protein</fullName>
    </recommendedName>
</protein>
<dbReference type="AlphaFoldDB" id="A0A1Q6R5S0"/>
<dbReference type="InterPro" id="IPR031308">
    <property type="entry name" value="UCP028777"/>
</dbReference>
<evidence type="ECO:0000259" key="2">
    <source>
        <dbReference type="Pfam" id="PF03733"/>
    </source>
</evidence>
<dbReference type="PIRSF" id="PIRSF028777">
    <property type="entry name" value="UCP028777"/>
    <property type="match status" value="1"/>
</dbReference>
<dbReference type="RefSeq" id="WP_293388957.1">
    <property type="nucleotide sequence ID" value="NZ_CAMQNL010000011.1"/>
</dbReference>
<feature type="transmembrane region" description="Helical" evidence="1">
    <location>
        <begin position="80"/>
        <end position="101"/>
    </location>
</feature>
<organism evidence="3 4">
    <name type="scientific">Phascolarctobacterium succinatutens</name>
    <dbReference type="NCBI Taxonomy" id="626940"/>
    <lineage>
        <taxon>Bacteria</taxon>
        <taxon>Bacillati</taxon>
        <taxon>Bacillota</taxon>
        <taxon>Negativicutes</taxon>
        <taxon>Acidaminococcales</taxon>
        <taxon>Acidaminococcaceae</taxon>
        <taxon>Phascolarctobacterium</taxon>
    </lineage>
</organism>
<reference evidence="3 4" key="1">
    <citation type="journal article" date="2016" name="Nat. Biotechnol.">
        <title>Measurement of bacterial replication rates in microbial communities.</title>
        <authorList>
            <person name="Brown C.T."/>
            <person name="Olm M.R."/>
            <person name="Thomas B.C."/>
            <person name="Banfield J.F."/>
        </authorList>
    </citation>
    <scope>NUCLEOTIDE SEQUENCE [LARGE SCALE GENOMIC DNA]</scope>
    <source>
        <strain evidence="3">46_33</strain>
    </source>
</reference>
<dbReference type="STRING" id="626940.BHW43_05555"/>
<keyword evidence="1" id="KW-1133">Transmembrane helix</keyword>